<keyword evidence="1" id="KW-1133">Transmembrane helix</keyword>
<evidence type="ECO:0000313" key="2">
    <source>
        <dbReference type="EMBL" id="KAK1393835.1"/>
    </source>
</evidence>
<reference evidence="2" key="2">
    <citation type="submission" date="2023-05" db="EMBL/GenBank/DDBJ databases">
        <authorList>
            <person name="Schelkunov M.I."/>
        </authorList>
    </citation>
    <scope>NUCLEOTIDE SEQUENCE</scope>
    <source>
        <strain evidence="2">Hsosn_3</strain>
        <tissue evidence="2">Leaf</tissue>
    </source>
</reference>
<name>A0AAD8J154_9APIA</name>
<organism evidence="2 3">
    <name type="scientific">Heracleum sosnowskyi</name>
    <dbReference type="NCBI Taxonomy" id="360622"/>
    <lineage>
        <taxon>Eukaryota</taxon>
        <taxon>Viridiplantae</taxon>
        <taxon>Streptophyta</taxon>
        <taxon>Embryophyta</taxon>
        <taxon>Tracheophyta</taxon>
        <taxon>Spermatophyta</taxon>
        <taxon>Magnoliopsida</taxon>
        <taxon>eudicotyledons</taxon>
        <taxon>Gunneridae</taxon>
        <taxon>Pentapetalae</taxon>
        <taxon>asterids</taxon>
        <taxon>campanulids</taxon>
        <taxon>Apiales</taxon>
        <taxon>Apiaceae</taxon>
        <taxon>Apioideae</taxon>
        <taxon>apioid superclade</taxon>
        <taxon>Tordylieae</taxon>
        <taxon>Tordyliinae</taxon>
        <taxon>Heracleum</taxon>
    </lineage>
</organism>
<sequence length="110" mass="12375">MSEDGAGKEVHVLVEKNTADYVIEILRLSERCLKQEIASYIQTLELVAETNYLLRLVNFLWQAGQQGYVHFWPEMKLGWRIRVGTIIGILGAALGSVGGIYYTPAYSNLL</sequence>
<keyword evidence="3" id="KW-1185">Reference proteome</keyword>
<keyword evidence="1" id="KW-0812">Transmembrane</keyword>
<dbReference type="EMBL" id="JAUIZM010000003">
    <property type="protein sequence ID" value="KAK1393835.1"/>
    <property type="molecule type" value="Genomic_DNA"/>
</dbReference>
<dbReference type="Proteomes" id="UP001237642">
    <property type="component" value="Unassembled WGS sequence"/>
</dbReference>
<feature type="transmembrane region" description="Helical" evidence="1">
    <location>
        <begin position="83"/>
        <end position="102"/>
    </location>
</feature>
<gene>
    <name evidence="2" type="ORF">POM88_012891</name>
</gene>
<reference evidence="2" key="1">
    <citation type="submission" date="2023-02" db="EMBL/GenBank/DDBJ databases">
        <title>Genome of toxic invasive species Heracleum sosnowskyi carries increased number of genes despite the absence of recent whole-genome duplications.</title>
        <authorList>
            <person name="Schelkunov M."/>
            <person name="Shtratnikova V."/>
            <person name="Makarenko M."/>
            <person name="Klepikova A."/>
            <person name="Omelchenko D."/>
            <person name="Novikova G."/>
            <person name="Obukhova E."/>
            <person name="Bogdanov V."/>
            <person name="Penin A."/>
            <person name="Logacheva M."/>
        </authorList>
    </citation>
    <scope>NUCLEOTIDE SEQUENCE</scope>
    <source>
        <strain evidence="2">Hsosn_3</strain>
        <tissue evidence="2">Leaf</tissue>
    </source>
</reference>
<dbReference type="AlphaFoldDB" id="A0AAD8J154"/>
<evidence type="ECO:0000256" key="1">
    <source>
        <dbReference type="SAM" id="Phobius"/>
    </source>
</evidence>
<comment type="caution">
    <text evidence="2">The sequence shown here is derived from an EMBL/GenBank/DDBJ whole genome shotgun (WGS) entry which is preliminary data.</text>
</comment>
<evidence type="ECO:0000313" key="3">
    <source>
        <dbReference type="Proteomes" id="UP001237642"/>
    </source>
</evidence>
<accession>A0AAD8J154</accession>
<keyword evidence="1" id="KW-0472">Membrane</keyword>
<protein>
    <submittedName>
        <fullName evidence="2">Uncharacterized protein</fullName>
    </submittedName>
</protein>
<proteinExistence type="predicted"/>